<comment type="similarity">
    <text evidence="1">Belongs to the QNG1 protein family.</text>
</comment>
<evidence type="ECO:0000313" key="3">
    <source>
        <dbReference type="EMBL" id="PWY98090.1"/>
    </source>
</evidence>
<dbReference type="GO" id="GO:0016787">
    <property type="term" value="F:hydrolase activity"/>
    <property type="evidence" value="ECO:0007669"/>
    <property type="project" value="UniProtKB-KW"/>
</dbReference>
<accession>A0A317XLA6</accession>
<reference evidence="3 4" key="1">
    <citation type="journal article" date="2018" name="Mol. Biol. Evol.">
        <title>Broad Genomic Sampling Reveals a Smut Pathogenic Ancestry of the Fungal Clade Ustilaginomycotina.</title>
        <authorList>
            <person name="Kijpornyongpan T."/>
            <person name="Mondo S.J."/>
            <person name="Barry K."/>
            <person name="Sandor L."/>
            <person name="Lee J."/>
            <person name="Lipzen A."/>
            <person name="Pangilinan J."/>
            <person name="LaButti K."/>
            <person name="Hainaut M."/>
            <person name="Henrissat B."/>
            <person name="Grigoriev I.V."/>
            <person name="Spatafora J.W."/>
            <person name="Aime M.C."/>
        </authorList>
    </citation>
    <scope>NUCLEOTIDE SEQUENCE [LARGE SCALE GENOMIC DNA]</scope>
    <source>
        <strain evidence="3 4">MCA 3645</strain>
    </source>
</reference>
<feature type="compositionally biased region" description="Low complexity" evidence="2">
    <location>
        <begin position="1"/>
        <end position="14"/>
    </location>
</feature>
<sequence length="501" mass="53342">MTTSATTTPTSTPTAPNPAPGTFLSSVKSSCAAARSAAGLKPNVEAIDSFLLSLDRAKWDRLKLQHGLSFPLRFPSVVAEVNFLGVLALLNGLSGYRKEFHGATGCGVYQNVVRLLFGLYITGGEGQGSGELAIGSSNLTAKGLMHEITEAKVADLLGISLHKEEPHPSIPGLVVGTRTGPLLEATQLIVQTCSDTGARLVRAGYPHLAAFLIETLRTASASPTASDEEKVDTFLQALVEFLPSFADQHSITLFPASADGDGDGEQDPGTDASTSLNINIYIYKRAFFLLHSLVLLLKQKSDSTTQLIALPDTTATLPMFVDNVLPTMAVHFGFFCLSGLDSQSQSQSQLQLGGGLKEPLKGIVDWIRSSSTSPTKFTIEETMDREDQAAVTVKEAGAGAGAGSDGGIAPKLPKEGPTLSPDQAYLVRAATLDLASFVVARAHHLATLSNTNTNTNTDTKNVEWLAEVNQVDLDGYLWAVAKDDPELRKVPRFVQKRTIMF</sequence>
<keyword evidence="1" id="KW-0378">Hydrolase</keyword>
<dbReference type="PANTHER" id="PTHR21314">
    <property type="entry name" value="QUEUOSINE 5'-PHOSPHATE N-GLYCOSYLASE_HYDROLASE-RELATED"/>
    <property type="match status" value="1"/>
</dbReference>
<proteinExistence type="inferred from homology"/>
<feature type="region of interest" description="Disordered" evidence="2">
    <location>
        <begin position="1"/>
        <end position="20"/>
    </location>
</feature>
<evidence type="ECO:0000256" key="1">
    <source>
        <dbReference type="RuleBase" id="RU365002"/>
    </source>
</evidence>
<evidence type="ECO:0000313" key="4">
    <source>
        <dbReference type="Proteomes" id="UP000246740"/>
    </source>
</evidence>
<dbReference type="EMBL" id="KZ819200">
    <property type="protein sequence ID" value="PWY98090.1"/>
    <property type="molecule type" value="Genomic_DNA"/>
</dbReference>
<dbReference type="PANTHER" id="PTHR21314:SF1">
    <property type="entry name" value="QUEUOSINE SALVAGE PROTEIN"/>
    <property type="match status" value="1"/>
</dbReference>
<comment type="function">
    <text evidence="1">Catalyzes the hydrolysis of queuosine 5'-phosphate, releasing the nucleobase queuine (q). Is required for salvage of queuine from exogenous queuosine (Q) that is imported and then converted to queuosine 5'-phosphate intracellularly.</text>
</comment>
<dbReference type="GO" id="GO:0006400">
    <property type="term" value="P:tRNA modification"/>
    <property type="evidence" value="ECO:0007669"/>
    <property type="project" value="TreeGrafter"/>
</dbReference>
<dbReference type="Proteomes" id="UP000246740">
    <property type="component" value="Unassembled WGS sequence"/>
</dbReference>
<dbReference type="InParanoid" id="A0A317XLA6"/>
<protein>
    <recommendedName>
        <fullName evidence="1">Queuosine 5'-phosphate N-glycosylase/hydrolase</fullName>
        <ecNumber evidence="1">3.2.2.-</ecNumber>
    </recommendedName>
    <alternativeName>
        <fullName evidence="1">Queuosine-nucleotide N-glycosylase/hydrolase</fullName>
    </alternativeName>
</protein>
<evidence type="ECO:0000256" key="2">
    <source>
        <dbReference type="SAM" id="MobiDB-lite"/>
    </source>
</evidence>
<dbReference type="AlphaFoldDB" id="A0A317XLA6"/>
<dbReference type="OrthoDB" id="416777at2759"/>
<gene>
    <name evidence="3" type="ORF">BCV70DRAFT_202265</name>
</gene>
<name>A0A317XLA6_9BASI</name>
<dbReference type="InterPro" id="IPR019438">
    <property type="entry name" value="Q_salvage"/>
</dbReference>
<comment type="catalytic activity">
    <reaction evidence="1">
        <text>queuosine 5'-phosphate + H2O = queuine + D-ribose 5-phosphate</text>
        <dbReference type="Rhea" id="RHEA:75387"/>
        <dbReference type="ChEBI" id="CHEBI:15377"/>
        <dbReference type="ChEBI" id="CHEBI:17433"/>
        <dbReference type="ChEBI" id="CHEBI:78346"/>
        <dbReference type="ChEBI" id="CHEBI:194371"/>
    </reaction>
    <physiologicalReaction direction="left-to-right" evidence="1">
        <dbReference type="Rhea" id="RHEA:75388"/>
    </physiologicalReaction>
</comment>
<dbReference type="EC" id="3.2.2.-" evidence="1"/>
<keyword evidence="4" id="KW-1185">Reference proteome</keyword>
<organism evidence="3 4">
    <name type="scientific">Testicularia cyperi</name>
    <dbReference type="NCBI Taxonomy" id="1882483"/>
    <lineage>
        <taxon>Eukaryota</taxon>
        <taxon>Fungi</taxon>
        <taxon>Dikarya</taxon>
        <taxon>Basidiomycota</taxon>
        <taxon>Ustilaginomycotina</taxon>
        <taxon>Ustilaginomycetes</taxon>
        <taxon>Ustilaginales</taxon>
        <taxon>Anthracoideaceae</taxon>
        <taxon>Testicularia</taxon>
    </lineage>
</organism>